<evidence type="ECO:0000313" key="2">
    <source>
        <dbReference type="Proteomes" id="UP001153331"/>
    </source>
</evidence>
<comment type="caution">
    <text evidence="1">The sequence shown here is derived from an EMBL/GenBank/DDBJ whole genome shotgun (WGS) entry which is preliminary data.</text>
</comment>
<organism evidence="1 2">
    <name type="scientific">Boeremia exigua</name>
    <dbReference type="NCBI Taxonomy" id="749465"/>
    <lineage>
        <taxon>Eukaryota</taxon>
        <taxon>Fungi</taxon>
        <taxon>Dikarya</taxon>
        <taxon>Ascomycota</taxon>
        <taxon>Pezizomycotina</taxon>
        <taxon>Dothideomycetes</taxon>
        <taxon>Pleosporomycetidae</taxon>
        <taxon>Pleosporales</taxon>
        <taxon>Pleosporineae</taxon>
        <taxon>Didymellaceae</taxon>
        <taxon>Boeremia</taxon>
    </lineage>
</organism>
<accession>A0ACC2IQT0</accession>
<dbReference type="EMBL" id="JAPHNI010000050">
    <property type="protein sequence ID" value="KAJ8117505.1"/>
    <property type="molecule type" value="Genomic_DNA"/>
</dbReference>
<evidence type="ECO:0000313" key="1">
    <source>
        <dbReference type="EMBL" id="KAJ8117505.1"/>
    </source>
</evidence>
<protein>
    <submittedName>
        <fullName evidence="1">Uncharacterized protein</fullName>
    </submittedName>
</protein>
<dbReference type="Proteomes" id="UP001153331">
    <property type="component" value="Unassembled WGS sequence"/>
</dbReference>
<reference evidence="1" key="1">
    <citation type="submission" date="2022-11" db="EMBL/GenBank/DDBJ databases">
        <title>Genome Sequence of Boeremia exigua.</title>
        <authorList>
            <person name="Buettner E."/>
        </authorList>
    </citation>
    <scope>NUCLEOTIDE SEQUENCE</scope>
    <source>
        <strain evidence="1">CU02</strain>
    </source>
</reference>
<gene>
    <name evidence="1" type="ORF">OPT61_g1306</name>
</gene>
<proteinExistence type="predicted"/>
<name>A0ACC2IQT0_9PLEO</name>
<sequence length="207" mass="22932">MLLSRSALPVLTDAVVRSLQYTYGDTAAYDTTPVAPSVFPSQVFQFLSPKAASGRRAVSRCRREDSLPPPARYVPSTWFSSSANGVTQPHLMKRLWRLAVAPRIYLGPFSRSICSLSVLLRNAHGYQRGKPFLLVDPEAEERFTVCSFGAFFSGALPSPMRSLVPMSGQVKRVASYRIRAILSRTCIPDGLLKISRGKFQEMLGLYP</sequence>
<keyword evidence="2" id="KW-1185">Reference proteome</keyword>